<protein>
    <submittedName>
        <fullName evidence="1">Uncharacterized protein</fullName>
    </submittedName>
</protein>
<comment type="caution">
    <text evidence="1">The sequence shown here is derived from an EMBL/GenBank/DDBJ whole genome shotgun (WGS) entry which is preliminary data.</text>
</comment>
<dbReference type="EMBL" id="LXQD01000306">
    <property type="protein sequence ID" value="RCJ26988.1"/>
    <property type="molecule type" value="Genomic_DNA"/>
</dbReference>
<sequence length="124" mass="14334">MSVSVSVTLHNGDIIGYSKLKWSDPSMGVLSGQFTPISNYESIAYVFQFFAENPYSLLEKNDLRDVYNKMRDEMGLQLFDHKGDRITDVTAIYIDDYSRELGADGQELVVFIRDGQYWEQYLPR</sequence>
<name>A0A367QS16_9NOSO</name>
<proteinExistence type="predicted"/>
<keyword evidence="2" id="KW-1185">Reference proteome</keyword>
<gene>
    <name evidence="1" type="ORF">A6770_02115</name>
</gene>
<organism evidence="1 2">
    <name type="scientific">Nostoc minutum NIES-26</name>
    <dbReference type="NCBI Taxonomy" id="1844469"/>
    <lineage>
        <taxon>Bacteria</taxon>
        <taxon>Bacillati</taxon>
        <taxon>Cyanobacteriota</taxon>
        <taxon>Cyanophyceae</taxon>
        <taxon>Nostocales</taxon>
        <taxon>Nostocaceae</taxon>
        <taxon>Nostoc</taxon>
    </lineage>
</organism>
<dbReference type="Proteomes" id="UP000252107">
    <property type="component" value="Unassembled WGS sequence"/>
</dbReference>
<reference evidence="1" key="1">
    <citation type="submission" date="2016-04" db="EMBL/GenBank/DDBJ databases">
        <authorList>
            <person name="Tabuchi Yagui T.R."/>
        </authorList>
    </citation>
    <scope>NUCLEOTIDE SEQUENCE [LARGE SCALE GENOMIC DNA]</scope>
    <source>
        <strain evidence="1">NIES-26</strain>
    </source>
</reference>
<dbReference type="AlphaFoldDB" id="A0A367QS16"/>
<evidence type="ECO:0000313" key="1">
    <source>
        <dbReference type="EMBL" id="RCJ26988.1"/>
    </source>
</evidence>
<evidence type="ECO:0000313" key="2">
    <source>
        <dbReference type="Proteomes" id="UP000252107"/>
    </source>
</evidence>
<accession>A0A367QS16</accession>